<evidence type="ECO:0000259" key="1">
    <source>
        <dbReference type="Pfam" id="PF20680"/>
    </source>
</evidence>
<accession>A0A2R4XP16</accession>
<dbReference type="Pfam" id="PF20680">
    <property type="entry name" value="DUF6817"/>
    <property type="match status" value="1"/>
</dbReference>
<feature type="domain" description="DUF6817" evidence="1">
    <location>
        <begin position="39"/>
        <end position="121"/>
    </location>
</feature>
<keyword evidence="3" id="KW-1185">Reference proteome</keyword>
<dbReference type="AlphaFoldDB" id="A0A2R4XP16"/>
<gene>
    <name evidence="2" type="ORF">DBV39_00800</name>
</gene>
<dbReference type="PANTHER" id="PTHR37391:SF2">
    <property type="entry name" value="E3 UBIQUITIN-PROTEIN LIGASE"/>
    <property type="match status" value="1"/>
</dbReference>
<evidence type="ECO:0000313" key="3">
    <source>
        <dbReference type="Proteomes" id="UP000244571"/>
    </source>
</evidence>
<evidence type="ECO:0000313" key="2">
    <source>
        <dbReference type="EMBL" id="AWB35552.1"/>
    </source>
</evidence>
<dbReference type="EMBL" id="CP028901">
    <property type="protein sequence ID" value="AWB35552.1"/>
    <property type="molecule type" value="Genomic_DNA"/>
</dbReference>
<dbReference type="OrthoDB" id="8812854at2"/>
<dbReference type="SUPFAM" id="SSF48452">
    <property type="entry name" value="TPR-like"/>
    <property type="match status" value="1"/>
</dbReference>
<name>A0A2R4XP16_9BURK</name>
<dbReference type="KEGG" id="boz:DBV39_00800"/>
<proteinExistence type="predicted"/>
<dbReference type="InterPro" id="IPR011990">
    <property type="entry name" value="TPR-like_helical_dom_sf"/>
</dbReference>
<dbReference type="Proteomes" id="UP000244571">
    <property type="component" value="Chromosome"/>
</dbReference>
<reference evidence="2 3" key="1">
    <citation type="submission" date="2018-04" db="EMBL/GenBank/DDBJ databases">
        <title>Bordetella sp. HZ20 isolated from seawater.</title>
        <authorList>
            <person name="Sun C."/>
        </authorList>
    </citation>
    <scope>NUCLEOTIDE SEQUENCE [LARGE SCALE GENOMIC DNA]</scope>
    <source>
        <strain evidence="2 3">HZ20</strain>
    </source>
</reference>
<organism evidence="2 3">
    <name type="scientific">Orrella marina</name>
    <dbReference type="NCBI Taxonomy" id="2163011"/>
    <lineage>
        <taxon>Bacteria</taxon>
        <taxon>Pseudomonadati</taxon>
        <taxon>Pseudomonadota</taxon>
        <taxon>Betaproteobacteria</taxon>
        <taxon>Burkholderiales</taxon>
        <taxon>Alcaligenaceae</taxon>
        <taxon>Orrella</taxon>
    </lineage>
</organism>
<sequence>MEEVHVKQDDLLSRAISFLDDEWIAQDPVLAPVMPIVLGRGVGQDWHKAGTFKHHLVGVARSLSLWNQPDDVRLLGLLHSVYGNAQVDIMKFDPASERGRVRDLVGESAERLIYLYCVIARVDLVRALFNNEIRGDGSLALDSSDGPVTLEARDVAAFAIVTMADICEQWYSWQDDIYSGYPDYEAQSAATHWVAGLWPGPMRPTTYRISQVSLLGQCLQHPAIKDLLPVPLVFDGCQHALDRRKEAAATALYWSVIQQQQPMVSPEATIDVLEQCIENNPWVAEPYFLLAQLHLTAGHFEPALQAATTGLQRTAEWGNSWDKRVGWDAWVSWGRILEQSARNRTWPQQLNKLNNVALKF</sequence>
<protein>
    <recommendedName>
        <fullName evidence="1">DUF6817 domain-containing protein</fullName>
    </recommendedName>
</protein>
<dbReference type="InterPro" id="IPR049202">
    <property type="entry name" value="DUF6817"/>
</dbReference>
<dbReference type="PANTHER" id="PTHR37391">
    <property type="entry name" value="E3 UBIQUITIN-PROTEIN LIGASE"/>
    <property type="match status" value="1"/>
</dbReference>